<dbReference type="PANTHER" id="PTHR23086">
    <property type="entry name" value="PHOSPHATIDYLINOSITOL-4-PHOSPHATE 5-KINASE"/>
    <property type="match status" value="1"/>
</dbReference>
<dbReference type="SMART" id="SM00330">
    <property type="entry name" value="PIPKc"/>
    <property type="match status" value="1"/>
</dbReference>
<name>A0ABR1FZ88_AURAN</name>
<feature type="compositionally biased region" description="Low complexity" evidence="2">
    <location>
        <begin position="164"/>
        <end position="188"/>
    </location>
</feature>
<evidence type="ECO:0000313" key="4">
    <source>
        <dbReference type="EMBL" id="KAK7241522.1"/>
    </source>
</evidence>
<dbReference type="SUPFAM" id="SSF56104">
    <property type="entry name" value="SAICAR synthase-like"/>
    <property type="match status" value="2"/>
</dbReference>
<protein>
    <submittedName>
        <fullName evidence="4">1-phosphatidylinositol-4-phosphate 5-kinase</fullName>
    </submittedName>
</protein>
<dbReference type="Gene3D" id="3.30.800.10">
    <property type="entry name" value="Phosphatidylinositol Phosphate Kinase II Beta"/>
    <property type="match status" value="1"/>
</dbReference>
<dbReference type="PANTHER" id="PTHR23086:SF8">
    <property type="entry name" value="PHOSPHATIDYLINOSITOL 5-PHOSPHATE 4-KINASE, ISOFORM A"/>
    <property type="match status" value="1"/>
</dbReference>
<dbReference type="Proteomes" id="UP001363151">
    <property type="component" value="Unassembled WGS sequence"/>
</dbReference>
<evidence type="ECO:0000256" key="2">
    <source>
        <dbReference type="SAM" id="MobiDB-lite"/>
    </source>
</evidence>
<feature type="region of interest" description="Disordered" evidence="2">
    <location>
        <begin position="150"/>
        <end position="188"/>
    </location>
</feature>
<evidence type="ECO:0000313" key="5">
    <source>
        <dbReference type="Proteomes" id="UP001363151"/>
    </source>
</evidence>
<evidence type="ECO:0000259" key="3">
    <source>
        <dbReference type="PROSITE" id="PS51455"/>
    </source>
</evidence>
<dbReference type="Gene3D" id="3.30.810.10">
    <property type="entry name" value="2-Layer Sandwich"/>
    <property type="match status" value="1"/>
</dbReference>
<dbReference type="CDD" id="cd00139">
    <property type="entry name" value="PIPKc"/>
    <property type="match status" value="1"/>
</dbReference>
<organism evidence="4 5">
    <name type="scientific">Aureococcus anophagefferens</name>
    <name type="common">Harmful bloom alga</name>
    <dbReference type="NCBI Taxonomy" id="44056"/>
    <lineage>
        <taxon>Eukaryota</taxon>
        <taxon>Sar</taxon>
        <taxon>Stramenopiles</taxon>
        <taxon>Ochrophyta</taxon>
        <taxon>Pelagophyceae</taxon>
        <taxon>Pelagomonadales</taxon>
        <taxon>Pelagomonadaceae</taxon>
        <taxon>Aureococcus</taxon>
    </lineage>
</organism>
<dbReference type="PROSITE" id="PS51455">
    <property type="entry name" value="PIPK"/>
    <property type="match status" value="1"/>
</dbReference>
<keyword evidence="1" id="KW-0808">Transferase</keyword>
<keyword evidence="5" id="KW-1185">Reference proteome</keyword>
<dbReference type="InterPro" id="IPR023610">
    <property type="entry name" value="PInositol-4/5-P-5/4-kinase"/>
</dbReference>
<dbReference type="EMBL" id="JBBJCI010000201">
    <property type="protein sequence ID" value="KAK7241522.1"/>
    <property type="molecule type" value="Genomic_DNA"/>
</dbReference>
<dbReference type="InterPro" id="IPR027484">
    <property type="entry name" value="PInositol-4-P-5-kinase_N"/>
</dbReference>
<keyword evidence="1" id="KW-0067">ATP-binding</keyword>
<dbReference type="InterPro" id="IPR002498">
    <property type="entry name" value="PInositol-4-P-4/5-kinase_core"/>
</dbReference>
<keyword evidence="1" id="KW-0418">Kinase</keyword>
<feature type="region of interest" description="Disordered" evidence="2">
    <location>
        <begin position="291"/>
        <end position="315"/>
    </location>
</feature>
<evidence type="ECO:0000256" key="1">
    <source>
        <dbReference type="PROSITE-ProRule" id="PRU00781"/>
    </source>
</evidence>
<gene>
    <name evidence="4" type="ORF">SO694_00058279</name>
</gene>
<reference evidence="4 5" key="1">
    <citation type="submission" date="2024-03" db="EMBL/GenBank/DDBJ databases">
        <title>Aureococcus anophagefferens CCMP1851 and Kratosvirus quantuckense: Draft genome of a second virus-susceptible host strain in the model system.</title>
        <authorList>
            <person name="Chase E."/>
            <person name="Truchon A.R."/>
            <person name="Schepens W."/>
            <person name="Wilhelm S.W."/>
        </authorList>
    </citation>
    <scope>NUCLEOTIDE SEQUENCE [LARGE SCALE GENOMIC DNA]</scope>
    <source>
        <strain evidence="4 5">CCMP1851</strain>
    </source>
</reference>
<sequence>MARVRAAYGVNLEAYCRAWKTISKKARFTAGASGALFLFSDDERFIAKTATLSEIQTLARMAPDLAAYVEGEAHGGACSRSRLGRLLGAHTLYLYGRRLHVLVQENLFYDDDPAKRQDAATMRKYDVKGSWARRASYGRLSHESFDTSSISASRRASFKPPLEGSTPSSSSAAGSSLRGSAARSPAAAARRRASARGRLFTSAPPADLVDVECPFGNFGHKPNVDGKDNDLEEKLQLPDAQARELVQQLDRDTKFLASRGIMDYSLLVGITMQEYHVKTYARRESCQLAEDGADVRHSDGASAAPPSVDEPRAGDSLASKACTVPARIAQGPATYTLGIIDMLQEWDLGKRAEACCKVRCKCQSRRGISAVAPSEYQERFMDHVENIIAEDAGQPRLTNLADRPTLV</sequence>
<dbReference type="InterPro" id="IPR027483">
    <property type="entry name" value="PInositol-4-P-4/5-kinase_C_sf"/>
</dbReference>
<feature type="domain" description="PIPK" evidence="3">
    <location>
        <begin position="1"/>
        <end position="388"/>
    </location>
</feature>
<accession>A0ABR1FZ88</accession>
<keyword evidence="1" id="KW-0547">Nucleotide-binding</keyword>
<comment type="caution">
    <text evidence="4">The sequence shown here is derived from an EMBL/GenBank/DDBJ whole genome shotgun (WGS) entry which is preliminary data.</text>
</comment>
<proteinExistence type="predicted"/>
<dbReference type="Pfam" id="PF01504">
    <property type="entry name" value="PIP5K"/>
    <property type="match status" value="1"/>
</dbReference>